<evidence type="ECO:0000313" key="7">
    <source>
        <dbReference type="Proteomes" id="UP000838763"/>
    </source>
</evidence>
<dbReference type="CDD" id="cd02961">
    <property type="entry name" value="PDI_a_family"/>
    <property type="match status" value="1"/>
</dbReference>
<dbReference type="Gene3D" id="3.40.30.10">
    <property type="entry name" value="Glutaredoxin"/>
    <property type="match status" value="1"/>
</dbReference>
<name>A0A9P1GVE4_9PEZI</name>
<proteinExistence type="inferred from homology"/>
<dbReference type="Pfam" id="PF00085">
    <property type="entry name" value="Thioredoxin"/>
    <property type="match status" value="1"/>
</dbReference>
<accession>A0A9P1GVE4</accession>
<evidence type="ECO:0000256" key="4">
    <source>
        <dbReference type="SAM" id="SignalP"/>
    </source>
</evidence>
<evidence type="ECO:0000259" key="5">
    <source>
        <dbReference type="PROSITE" id="PS51352"/>
    </source>
</evidence>
<organism evidence="6 7">
    <name type="scientific">Parascedosporium putredinis</name>
    <dbReference type="NCBI Taxonomy" id="1442378"/>
    <lineage>
        <taxon>Eukaryota</taxon>
        <taxon>Fungi</taxon>
        <taxon>Dikarya</taxon>
        <taxon>Ascomycota</taxon>
        <taxon>Pezizomycotina</taxon>
        <taxon>Sordariomycetes</taxon>
        <taxon>Hypocreomycetidae</taxon>
        <taxon>Microascales</taxon>
        <taxon>Microascaceae</taxon>
        <taxon>Parascedosporium</taxon>
    </lineage>
</organism>
<dbReference type="PANTHER" id="PTHR45672:SF3">
    <property type="entry name" value="THIOREDOXIN DOMAIN-CONTAINING PROTEIN 5"/>
    <property type="match status" value="1"/>
</dbReference>
<reference evidence="6" key="1">
    <citation type="submission" date="2022-11" db="EMBL/GenBank/DDBJ databases">
        <authorList>
            <person name="Scott C."/>
            <person name="Bruce N."/>
        </authorList>
    </citation>
    <scope>NUCLEOTIDE SEQUENCE</scope>
</reference>
<comment type="caution">
    <text evidence="6">The sequence shown here is derived from an EMBL/GenBank/DDBJ whole genome shotgun (WGS) entry which is preliminary data.</text>
</comment>
<dbReference type="EMBL" id="CALLCH030000001">
    <property type="protein sequence ID" value="CAI4210754.1"/>
    <property type="molecule type" value="Genomic_DNA"/>
</dbReference>
<evidence type="ECO:0000313" key="6">
    <source>
        <dbReference type="EMBL" id="CAI4210754.1"/>
    </source>
</evidence>
<keyword evidence="7" id="KW-1185">Reference proteome</keyword>
<dbReference type="AlphaFoldDB" id="A0A9P1GVE4"/>
<dbReference type="GO" id="GO:0005783">
    <property type="term" value="C:endoplasmic reticulum"/>
    <property type="evidence" value="ECO:0007669"/>
    <property type="project" value="TreeGrafter"/>
</dbReference>
<protein>
    <recommendedName>
        <fullName evidence="5">Thioredoxin domain-containing protein</fullName>
    </recommendedName>
</protein>
<feature type="compositionally biased region" description="Low complexity" evidence="3">
    <location>
        <begin position="177"/>
        <end position="193"/>
    </location>
</feature>
<sequence>MKVAALFALLGASALVSGKPKKEPEPTTFNGVEVPPMTDLTPATYDDWLKSHTFVMVKHHSPYCPFCLDFAPTYQTAYEFYHTSTPKGSEESFSDFYDFKFGSINCIAYYDFCSERNVTTWPTTVLYRNGKFLDKVRGAKNMTIVTGTIEKALEEVKPGSRPANLVIPKAGDDHVDSAASASTEKTETAPAEEAAPKEKTEKEDTKEDTP</sequence>
<dbReference type="InterPro" id="IPR036249">
    <property type="entry name" value="Thioredoxin-like_sf"/>
</dbReference>
<keyword evidence="2 4" id="KW-0732">Signal</keyword>
<feature type="chain" id="PRO_5040459500" description="Thioredoxin domain-containing protein" evidence="4">
    <location>
        <begin position="19"/>
        <end position="210"/>
    </location>
</feature>
<feature type="signal peptide" evidence="4">
    <location>
        <begin position="1"/>
        <end position="18"/>
    </location>
</feature>
<dbReference type="PROSITE" id="PS51352">
    <property type="entry name" value="THIOREDOXIN_2"/>
    <property type="match status" value="1"/>
</dbReference>
<dbReference type="InterPro" id="IPR051063">
    <property type="entry name" value="PDI"/>
</dbReference>
<gene>
    <name evidence="6" type="ORF">PPNO1_LOCUS553</name>
</gene>
<comment type="similarity">
    <text evidence="1">Belongs to the protein disulfide isomerase family.</text>
</comment>
<evidence type="ECO:0000256" key="3">
    <source>
        <dbReference type="SAM" id="MobiDB-lite"/>
    </source>
</evidence>
<feature type="domain" description="Thioredoxin" evidence="5">
    <location>
        <begin position="15"/>
        <end position="154"/>
    </location>
</feature>
<dbReference type="OrthoDB" id="72053at2759"/>
<dbReference type="GO" id="GO:0006457">
    <property type="term" value="P:protein folding"/>
    <property type="evidence" value="ECO:0007669"/>
    <property type="project" value="TreeGrafter"/>
</dbReference>
<dbReference type="PANTHER" id="PTHR45672">
    <property type="entry name" value="PROTEIN DISULFIDE-ISOMERASE C17H9.14C-RELATED"/>
    <property type="match status" value="1"/>
</dbReference>
<dbReference type="Proteomes" id="UP000838763">
    <property type="component" value="Unassembled WGS sequence"/>
</dbReference>
<evidence type="ECO:0000256" key="2">
    <source>
        <dbReference type="ARBA" id="ARBA00022729"/>
    </source>
</evidence>
<evidence type="ECO:0000256" key="1">
    <source>
        <dbReference type="ARBA" id="ARBA00006347"/>
    </source>
</evidence>
<dbReference type="InterPro" id="IPR013766">
    <property type="entry name" value="Thioredoxin_domain"/>
</dbReference>
<feature type="region of interest" description="Disordered" evidence="3">
    <location>
        <begin position="162"/>
        <end position="210"/>
    </location>
</feature>
<feature type="compositionally biased region" description="Basic and acidic residues" evidence="3">
    <location>
        <begin position="194"/>
        <end position="210"/>
    </location>
</feature>
<dbReference type="SUPFAM" id="SSF52833">
    <property type="entry name" value="Thioredoxin-like"/>
    <property type="match status" value="1"/>
</dbReference>
<dbReference type="GO" id="GO:0003756">
    <property type="term" value="F:protein disulfide isomerase activity"/>
    <property type="evidence" value="ECO:0007669"/>
    <property type="project" value="TreeGrafter"/>
</dbReference>